<keyword evidence="4 12" id="KW-0813">Transport</keyword>
<keyword evidence="9 14" id="KW-1133">Transmembrane helix</keyword>
<dbReference type="Proteomes" id="UP000619033">
    <property type="component" value="Unassembled WGS sequence"/>
</dbReference>
<name>A0A8J7SUK5_9RHOB</name>
<evidence type="ECO:0000256" key="3">
    <source>
        <dbReference type="ARBA" id="ARBA00022093"/>
    </source>
</evidence>
<evidence type="ECO:0000256" key="6">
    <source>
        <dbReference type="ARBA" id="ARBA00022519"/>
    </source>
</evidence>
<evidence type="ECO:0000256" key="13">
    <source>
        <dbReference type="SAM" id="MobiDB-lite"/>
    </source>
</evidence>
<evidence type="ECO:0000256" key="11">
    <source>
        <dbReference type="ARBA" id="ARBA00024816"/>
    </source>
</evidence>
<comment type="function">
    <text evidence="11">Involved in the TonB-dependent energy-dependent transport of various receptor-bound substrates. Protects ExbD from proteolytic degradation and functionally stabilizes TonB.</text>
</comment>
<comment type="caution">
    <text evidence="17">The sequence shown here is derived from an EMBL/GenBank/DDBJ whole genome shotgun (WGS) entry which is preliminary data.</text>
</comment>
<sequence>MQPGFKTSHIAALCLMACLAAPVVVAQTAVPPGQPTAPLADSTPQPPTAEEALPGSAVASPTAANTVPVGNPIAAALPQDLTLWGMFASAAKVVQGVMLGLAFAVLVSLTVLIHKTVELTLSRRRLTTALAELHAAPDLPAAAKALAGRRDPAAFMALAAQAELHRSTPALDAAGDGGTKERIRSLLDRTEVQAARRLMRGTGLLATIGATAPFVGLFGTVWGIMNSFIGISKAQTTNLAIVAPGIAEALLATAIGLVAAIPAVVIYNLFARAIATYRQGLGDAAAAVERLVSRDLDFRRANGG</sequence>
<evidence type="ECO:0000256" key="14">
    <source>
        <dbReference type="SAM" id="Phobius"/>
    </source>
</evidence>
<evidence type="ECO:0000313" key="18">
    <source>
        <dbReference type="Proteomes" id="UP000619033"/>
    </source>
</evidence>
<feature type="region of interest" description="Disordered" evidence="13">
    <location>
        <begin position="35"/>
        <end position="57"/>
    </location>
</feature>
<evidence type="ECO:0000256" key="9">
    <source>
        <dbReference type="ARBA" id="ARBA00022989"/>
    </source>
</evidence>
<keyword evidence="18" id="KW-1185">Reference proteome</keyword>
<dbReference type="AlphaFoldDB" id="A0A8J7SUK5"/>
<dbReference type="Pfam" id="PF01618">
    <property type="entry name" value="MotA_ExbB"/>
    <property type="match status" value="1"/>
</dbReference>
<feature type="transmembrane region" description="Helical" evidence="14">
    <location>
        <begin position="204"/>
        <end position="229"/>
    </location>
</feature>
<evidence type="ECO:0000256" key="7">
    <source>
        <dbReference type="ARBA" id="ARBA00022692"/>
    </source>
</evidence>
<keyword evidence="5" id="KW-1003">Cell membrane</keyword>
<keyword evidence="8 12" id="KW-0653">Protein transport</keyword>
<dbReference type="InterPro" id="IPR002898">
    <property type="entry name" value="MotA_ExbB_proton_chnl"/>
</dbReference>
<dbReference type="RefSeq" id="WP_202660666.1">
    <property type="nucleotide sequence ID" value="NZ_JAESVP010000005.1"/>
</dbReference>
<comment type="subcellular location">
    <subcellularLocation>
        <location evidence="1">Cell inner membrane</location>
        <topology evidence="1">Multi-pass membrane protein</topology>
    </subcellularLocation>
    <subcellularLocation>
        <location evidence="12">Membrane</location>
        <topology evidence="12">Multi-pass membrane protein</topology>
    </subcellularLocation>
</comment>
<comment type="subunit">
    <text evidence="2">The accessory proteins ExbB and ExbD seem to form a complex with TonB.</text>
</comment>
<feature type="transmembrane region" description="Helical" evidence="14">
    <location>
        <begin position="249"/>
        <end position="270"/>
    </location>
</feature>
<dbReference type="GO" id="GO:0022857">
    <property type="term" value="F:transmembrane transporter activity"/>
    <property type="evidence" value="ECO:0007669"/>
    <property type="project" value="InterPro"/>
</dbReference>
<evidence type="ECO:0000259" key="16">
    <source>
        <dbReference type="Pfam" id="PF01618"/>
    </source>
</evidence>
<evidence type="ECO:0000256" key="2">
    <source>
        <dbReference type="ARBA" id="ARBA00011471"/>
    </source>
</evidence>
<organism evidence="17 18">
    <name type="scientific">Fuscibacter oryzae</name>
    <dbReference type="NCBI Taxonomy" id="2803939"/>
    <lineage>
        <taxon>Bacteria</taxon>
        <taxon>Pseudomonadati</taxon>
        <taxon>Pseudomonadota</taxon>
        <taxon>Alphaproteobacteria</taxon>
        <taxon>Rhodobacterales</taxon>
        <taxon>Paracoccaceae</taxon>
        <taxon>Fuscibacter</taxon>
    </lineage>
</organism>
<evidence type="ECO:0000256" key="5">
    <source>
        <dbReference type="ARBA" id="ARBA00022475"/>
    </source>
</evidence>
<dbReference type="GO" id="GO:0017038">
    <property type="term" value="P:protein import"/>
    <property type="evidence" value="ECO:0007669"/>
    <property type="project" value="TreeGrafter"/>
</dbReference>
<dbReference type="EMBL" id="JAESVP010000005">
    <property type="protein sequence ID" value="MBL4928607.1"/>
    <property type="molecule type" value="Genomic_DNA"/>
</dbReference>
<feature type="domain" description="MotA/TolQ/ExbB proton channel" evidence="16">
    <location>
        <begin position="174"/>
        <end position="276"/>
    </location>
</feature>
<evidence type="ECO:0000256" key="15">
    <source>
        <dbReference type="SAM" id="SignalP"/>
    </source>
</evidence>
<evidence type="ECO:0000256" key="8">
    <source>
        <dbReference type="ARBA" id="ARBA00022927"/>
    </source>
</evidence>
<keyword evidence="6" id="KW-0997">Cell inner membrane</keyword>
<evidence type="ECO:0000256" key="1">
    <source>
        <dbReference type="ARBA" id="ARBA00004429"/>
    </source>
</evidence>
<feature type="transmembrane region" description="Helical" evidence="14">
    <location>
        <begin position="93"/>
        <end position="114"/>
    </location>
</feature>
<dbReference type="InterPro" id="IPR014164">
    <property type="entry name" value="TonB_ExbB_1"/>
</dbReference>
<keyword evidence="10 14" id="KW-0472">Membrane</keyword>
<keyword evidence="15" id="KW-0732">Signal</keyword>
<accession>A0A8J7SUK5</accession>
<evidence type="ECO:0000256" key="10">
    <source>
        <dbReference type="ARBA" id="ARBA00023136"/>
    </source>
</evidence>
<proteinExistence type="inferred from homology"/>
<dbReference type="PANTHER" id="PTHR30625:SF16">
    <property type="entry name" value="BIOPOLYMER TRANSPORT PROTEIN EXBB"/>
    <property type="match status" value="1"/>
</dbReference>
<gene>
    <name evidence="17" type="primary">exbB</name>
    <name evidence="17" type="ORF">JI744_10870</name>
</gene>
<feature type="chain" id="PRO_5035300703" description="Biopolymer transport protein ExbB" evidence="15">
    <location>
        <begin position="27"/>
        <end position="304"/>
    </location>
</feature>
<keyword evidence="7 14" id="KW-0812">Transmembrane</keyword>
<dbReference type="GO" id="GO:0005886">
    <property type="term" value="C:plasma membrane"/>
    <property type="evidence" value="ECO:0007669"/>
    <property type="project" value="UniProtKB-SubCell"/>
</dbReference>
<reference evidence="17" key="1">
    <citation type="submission" date="2021-01" db="EMBL/GenBank/DDBJ databases">
        <title>Genome seq and assembly of Tabrizicola sp. KVB23.</title>
        <authorList>
            <person name="Chhetri G."/>
        </authorList>
    </citation>
    <scope>NUCLEOTIDE SEQUENCE</scope>
    <source>
        <strain evidence="17">KVB23</strain>
    </source>
</reference>
<dbReference type="NCBIfam" id="TIGR02797">
    <property type="entry name" value="exbB"/>
    <property type="match status" value="1"/>
</dbReference>
<evidence type="ECO:0000256" key="12">
    <source>
        <dbReference type="RuleBase" id="RU004057"/>
    </source>
</evidence>
<dbReference type="PANTHER" id="PTHR30625">
    <property type="entry name" value="PROTEIN TOLQ"/>
    <property type="match status" value="1"/>
</dbReference>
<evidence type="ECO:0000256" key="4">
    <source>
        <dbReference type="ARBA" id="ARBA00022448"/>
    </source>
</evidence>
<feature type="signal peptide" evidence="15">
    <location>
        <begin position="1"/>
        <end position="26"/>
    </location>
</feature>
<evidence type="ECO:0000313" key="17">
    <source>
        <dbReference type="EMBL" id="MBL4928607.1"/>
    </source>
</evidence>
<protein>
    <recommendedName>
        <fullName evidence="3">Biopolymer transport protein ExbB</fullName>
    </recommendedName>
</protein>
<dbReference type="InterPro" id="IPR050790">
    <property type="entry name" value="ExbB/TolQ_transport"/>
</dbReference>
<comment type="similarity">
    <text evidence="12">Belongs to the exbB/tolQ family.</text>
</comment>